<proteinExistence type="inferred from homology"/>
<dbReference type="EMBL" id="JBHFQA010000008">
    <property type="protein sequence ID" value="KAL2094675.1"/>
    <property type="molecule type" value="Genomic_DNA"/>
</dbReference>
<organism evidence="6 7">
    <name type="scientific">Coilia grayii</name>
    <name type="common">Gray's grenadier anchovy</name>
    <dbReference type="NCBI Taxonomy" id="363190"/>
    <lineage>
        <taxon>Eukaryota</taxon>
        <taxon>Metazoa</taxon>
        <taxon>Chordata</taxon>
        <taxon>Craniata</taxon>
        <taxon>Vertebrata</taxon>
        <taxon>Euteleostomi</taxon>
        <taxon>Actinopterygii</taxon>
        <taxon>Neopterygii</taxon>
        <taxon>Teleostei</taxon>
        <taxon>Clupei</taxon>
        <taxon>Clupeiformes</taxon>
        <taxon>Clupeoidei</taxon>
        <taxon>Engraulidae</taxon>
        <taxon>Coilinae</taxon>
        <taxon>Coilia</taxon>
    </lineage>
</organism>
<evidence type="ECO:0000256" key="5">
    <source>
        <dbReference type="SAM" id="SignalP"/>
    </source>
</evidence>
<accession>A0ABD1K6C5</accession>
<keyword evidence="3" id="KW-0964">Secreted</keyword>
<protein>
    <recommendedName>
        <fullName evidence="8">Dermatopontin</fullName>
    </recommendedName>
</protein>
<dbReference type="AlphaFoldDB" id="A0ABD1K6C5"/>
<keyword evidence="4" id="KW-1015">Disulfide bond</keyword>
<name>A0ABD1K6C5_9TELE</name>
<evidence type="ECO:0008006" key="8">
    <source>
        <dbReference type="Google" id="ProtNLM"/>
    </source>
</evidence>
<dbReference type="Pfam" id="PF14704">
    <property type="entry name" value="DERM"/>
    <property type="match status" value="1"/>
</dbReference>
<dbReference type="PANTHER" id="PTHR15040:SF3">
    <property type="entry name" value="SI:DKEY-14D8.6-RELATED"/>
    <property type="match status" value="1"/>
</dbReference>
<evidence type="ECO:0000256" key="4">
    <source>
        <dbReference type="ARBA" id="ARBA00023157"/>
    </source>
</evidence>
<comment type="similarity">
    <text evidence="2">Belongs to the dermatopontin family.</text>
</comment>
<dbReference type="Proteomes" id="UP001591681">
    <property type="component" value="Unassembled WGS sequence"/>
</dbReference>
<dbReference type="GO" id="GO:0005576">
    <property type="term" value="C:extracellular region"/>
    <property type="evidence" value="ECO:0007669"/>
    <property type="project" value="UniProtKB-SubCell"/>
</dbReference>
<reference evidence="6 7" key="1">
    <citation type="submission" date="2024-09" db="EMBL/GenBank/DDBJ databases">
        <title>A chromosome-level genome assembly of Gray's grenadier anchovy, Coilia grayii.</title>
        <authorList>
            <person name="Fu Z."/>
        </authorList>
    </citation>
    <scope>NUCLEOTIDE SEQUENCE [LARGE SCALE GENOMIC DNA]</scope>
    <source>
        <strain evidence="6">G4</strain>
        <tissue evidence="6">Muscle</tissue>
    </source>
</reference>
<sequence length="173" mass="20438">MKIIHVLFLFIASLLVEAKDLRWQNGFDEALTFNCPSSDSISYIMSEHNNHHEDRMWDFHCQRTFTQTTSCMTTNWVNDFDEVLNFQCPSNHVITGMYSFHDNRHEDRRWKFTCCTASNFCTGNCQWSGYVNDFDKVISWGVPSGHYLAGAYSYHENKHEDRRWNYLTCSKTC</sequence>
<evidence type="ECO:0000256" key="1">
    <source>
        <dbReference type="ARBA" id="ARBA00004613"/>
    </source>
</evidence>
<feature type="signal peptide" evidence="5">
    <location>
        <begin position="1"/>
        <end position="18"/>
    </location>
</feature>
<evidence type="ECO:0000313" key="6">
    <source>
        <dbReference type="EMBL" id="KAL2094675.1"/>
    </source>
</evidence>
<evidence type="ECO:0000256" key="2">
    <source>
        <dbReference type="ARBA" id="ARBA00008712"/>
    </source>
</evidence>
<keyword evidence="5" id="KW-0732">Signal</keyword>
<comment type="caution">
    <text evidence="6">The sequence shown here is derived from an EMBL/GenBank/DDBJ whole genome shotgun (WGS) entry which is preliminary data.</text>
</comment>
<keyword evidence="7" id="KW-1185">Reference proteome</keyword>
<dbReference type="InterPro" id="IPR026645">
    <property type="entry name" value="Dermatopontin"/>
</dbReference>
<evidence type="ECO:0000256" key="3">
    <source>
        <dbReference type="ARBA" id="ARBA00022525"/>
    </source>
</evidence>
<evidence type="ECO:0000313" key="7">
    <source>
        <dbReference type="Proteomes" id="UP001591681"/>
    </source>
</evidence>
<comment type="subcellular location">
    <subcellularLocation>
        <location evidence="1">Secreted</location>
    </subcellularLocation>
</comment>
<dbReference type="PANTHER" id="PTHR15040">
    <property type="entry name" value="DERMATOPONTIN-RELATED"/>
    <property type="match status" value="1"/>
</dbReference>
<gene>
    <name evidence="6" type="ORF">ACEWY4_009394</name>
</gene>
<feature type="chain" id="PRO_5044830509" description="Dermatopontin" evidence="5">
    <location>
        <begin position="19"/>
        <end position="173"/>
    </location>
</feature>